<dbReference type="AlphaFoldDB" id="A0AAD6YY65"/>
<feature type="domain" description="Integrase core" evidence="1">
    <location>
        <begin position="69"/>
        <end position="99"/>
    </location>
</feature>
<evidence type="ECO:0000313" key="3">
    <source>
        <dbReference type="Proteomes" id="UP001218218"/>
    </source>
</evidence>
<dbReference type="InterPro" id="IPR058913">
    <property type="entry name" value="Integrase_dom_put"/>
</dbReference>
<evidence type="ECO:0000313" key="2">
    <source>
        <dbReference type="EMBL" id="KAJ7301575.1"/>
    </source>
</evidence>
<dbReference type="PANTHER" id="PTHR46791:SF5">
    <property type="entry name" value="CLR5 DOMAIN-CONTAINING PROTEIN-RELATED"/>
    <property type="match status" value="1"/>
</dbReference>
<dbReference type="EMBL" id="JARIHO010000131">
    <property type="protein sequence ID" value="KAJ7301575.1"/>
    <property type="molecule type" value="Genomic_DNA"/>
</dbReference>
<sequence>FPDISDDALDELVAQISLQRPFAGSIIVLGHLEAQAIHIPAACVRESLRKVDTIGVIVRPAELSNELRWNVRGANALWHFDGNEKLKLWGFYVHGCVDSH</sequence>
<organism evidence="2 3">
    <name type="scientific">Mycena albidolilacea</name>
    <dbReference type="NCBI Taxonomy" id="1033008"/>
    <lineage>
        <taxon>Eukaryota</taxon>
        <taxon>Fungi</taxon>
        <taxon>Dikarya</taxon>
        <taxon>Basidiomycota</taxon>
        <taxon>Agaricomycotina</taxon>
        <taxon>Agaricomycetes</taxon>
        <taxon>Agaricomycetidae</taxon>
        <taxon>Agaricales</taxon>
        <taxon>Marasmiineae</taxon>
        <taxon>Mycenaceae</taxon>
        <taxon>Mycena</taxon>
    </lineage>
</organism>
<keyword evidence="3" id="KW-1185">Reference proteome</keyword>
<name>A0AAD6YY65_9AGAR</name>
<feature type="non-terminal residue" evidence="2">
    <location>
        <position position="100"/>
    </location>
</feature>
<feature type="non-terminal residue" evidence="2">
    <location>
        <position position="1"/>
    </location>
</feature>
<gene>
    <name evidence="2" type="ORF">DFH08DRAFT_613008</name>
</gene>
<proteinExistence type="predicted"/>
<protein>
    <recommendedName>
        <fullName evidence="1">Integrase core domain-containing protein</fullName>
    </recommendedName>
</protein>
<evidence type="ECO:0000259" key="1">
    <source>
        <dbReference type="Pfam" id="PF24764"/>
    </source>
</evidence>
<reference evidence="2" key="1">
    <citation type="submission" date="2023-03" db="EMBL/GenBank/DDBJ databases">
        <title>Massive genome expansion in bonnet fungi (Mycena s.s.) driven by repeated elements and novel gene families across ecological guilds.</title>
        <authorList>
            <consortium name="Lawrence Berkeley National Laboratory"/>
            <person name="Harder C.B."/>
            <person name="Miyauchi S."/>
            <person name="Viragh M."/>
            <person name="Kuo A."/>
            <person name="Thoen E."/>
            <person name="Andreopoulos B."/>
            <person name="Lu D."/>
            <person name="Skrede I."/>
            <person name="Drula E."/>
            <person name="Henrissat B."/>
            <person name="Morin E."/>
            <person name="Kohler A."/>
            <person name="Barry K."/>
            <person name="LaButti K."/>
            <person name="Morin E."/>
            <person name="Salamov A."/>
            <person name="Lipzen A."/>
            <person name="Mereny Z."/>
            <person name="Hegedus B."/>
            <person name="Baldrian P."/>
            <person name="Stursova M."/>
            <person name="Weitz H."/>
            <person name="Taylor A."/>
            <person name="Grigoriev I.V."/>
            <person name="Nagy L.G."/>
            <person name="Martin F."/>
            <person name="Kauserud H."/>
        </authorList>
    </citation>
    <scope>NUCLEOTIDE SEQUENCE</scope>
    <source>
        <strain evidence="2">CBHHK002</strain>
    </source>
</reference>
<dbReference type="PANTHER" id="PTHR46791">
    <property type="entry name" value="EXPRESSED PROTEIN"/>
    <property type="match status" value="1"/>
</dbReference>
<dbReference type="Pfam" id="PF24764">
    <property type="entry name" value="rva_4"/>
    <property type="match status" value="1"/>
</dbReference>
<comment type="caution">
    <text evidence="2">The sequence shown here is derived from an EMBL/GenBank/DDBJ whole genome shotgun (WGS) entry which is preliminary data.</text>
</comment>
<dbReference type="Proteomes" id="UP001218218">
    <property type="component" value="Unassembled WGS sequence"/>
</dbReference>
<accession>A0AAD6YY65</accession>